<evidence type="ECO:0000313" key="1">
    <source>
        <dbReference type="EMBL" id="PRP92165.1"/>
    </source>
</evidence>
<dbReference type="EMBL" id="PVNK01000221">
    <property type="protein sequence ID" value="PRP92165.1"/>
    <property type="molecule type" value="Genomic_DNA"/>
</dbReference>
<comment type="caution">
    <text evidence="1">The sequence shown here is derived from an EMBL/GenBank/DDBJ whole genome shotgun (WGS) entry which is preliminary data.</text>
</comment>
<protein>
    <submittedName>
        <fullName evidence="1">Uncharacterized protein</fullName>
    </submittedName>
</protein>
<organism evidence="1 2">
    <name type="scientific">Enhygromyxa salina</name>
    <dbReference type="NCBI Taxonomy" id="215803"/>
    <lineage>
        <taxon>Bacteria</taxon>
        <taxon>Pseudomonadati</taxon>
        <taxon>Myxococcota</taxon>
        <taxon>Polyangia</taxon>
        <taxon>Nannocystales</taxon>
        <taxon>Nannocystaceae</taxon>
        <taxon>Enhygromyxa</taxon>
    </lineage>
</organism>
<accession>A0A2S9XH37</accession>
<evidence type="ECO:0000313" key="2">
    <source>
        <dbReference type="Proteomes" id="UP000237968"/>
    </source>
</evidence>
<reference evidence="1 2" key="1">
    <citation type="submission" date="2018-03" db="EMBL/GenBank/DDBJ databases">
        <title>Draft Genome Sequences of the Obligatory Marine Myxobacteria Enhygromyxa salina SWB005.</title>
        <authorList>
            <person name="Poehlein A."/>
            <person name="Moghaddam J.A."/>
            <person name="Harms H."/>
            <person name="Alanjari M."/>
            <person name="Koenig G.M."/>
            <person name="Daniel R."/>
            <person name="Schaeberle T.F."/>
        </authorList>
    </citation>
    <scope>NUCLEOTIDE SEQUENCE [LARGE SCALE GENOMIC DNA]</scope>
    <source>
        <strain evidence="1 2">SWB005</strain>
    </source>
</reference>
<sequence>MHLTPTALEGAIRLLDEPTPAYAANTVATHERGGIVETPKPA</sequence>
<dbReference type="AlphaFoldDB" id="A0A2S9XH37"/>
<dbReference type="Proteomes" id="UP000237968">
    <property type="component" value="Unassembled WGS sequence"/>
</dbReference>
<name>A0A2S9XH37_9BACT</name>
<proteinExistence type="predicted"/>
<dbReference type="RefSeq" id="WP_258183020.1">
    <property type="nucleotide sequence ID" value="NZ_PVNK01000221.1"/>
</dbReference>
<keyword evidence="2" id="KW-1185">Reference proteome</keyword>
<gene>
    <name evidence="1" type="ORF">ENSA5_51120</name>
</gene>